<protein>
    <submittedName>
        <fullName evidence="4">T9SS type A sorting domain-containing protein</fullName>
    </submittedName>
</protein>
<dbReference type="InterPro" id="IPR036852">
    <property type="entry name" value="Peptidase_S8/S53_dom_sf"/>
</dbReference>
<dbReference type="Pfam" id="PF00082">
    <property type="entry name" value="Peptidase_S8"/>
    <property type="match status" value="1"/>
</dbReference>
<dbReference type="OrthoDB" id="9792152at2"/>
<dbReference type="Gene3D" id="3.40.50.200">
    <property type="entry name" value="Peptidase S8/S53 domain"/>
    <property type="match status" value="1"/>
</dbReference>
<keyword evidence="5" id="KW-1185">Reference proteome</keyword>
<organism evidence="4 5">
    <name type="scientific">Lacibacter luteus</name>
    <dbReference type="NCBI Taxonomy" id="2508719"/>
    <lineage>
        <taxon>Bacteria</taxon>
        <taxon>Pseudomonadati</taxon>
        <taxon>Bacteroidota</taxon>
        <taxon>Chitinophagia</taxon>
        <taxon>Chitinophagales</taxon>
        <taxon>Chitinophagaceae</taxon>
        <taxon>Lacibacter</taxon>
    </lineage>
</organism>
<evidence type="ECO:0000313" key="5">
    <source>
        <dbReference type="Proteomes" id="UP000290204"/>
    </source>
</evidence>
<evidence type="ECO:0000313" key="4">
    <source>
        <dbReference type="EMBL" id="RXK58806.1"/>
    </source>
</evidence>
<evidence type="ECO:0000259" key="3">
    <source>
        <dbReference type="Pfam" id="PF18962"/>
    </source>
</evidence>
<dbReference type="SUPFAM" id="SSF49785">
    <property type="entry name" value="Galactose-binding domain-like"/>
    <property type="match status" value="1"/>
</dbReference>
<dbReference type="GO" id="GO:0006508">
    <property type="term" value="P:proteolysis"/>
    <property type="evidence" value="ECO:0007669"/>
    <property type="project" value="InterPro"/>
</dbReference>
<comment type="caution">
    <text evidence="4">The sequence shown here is derived from an EMBL/GenBank/DDBJ whole genome shotgun (WGS) entry which is preliminary data.</text>
</comment>
<sequence length="884" mass="97332">MNSIVCNTKRAFCLVSGGAALIWLFFFQSVQAQTLSKKTEAKISPLLRINFARLGTDELSSFTFTVSSIDSFLEIIKFQQEVKLLRIYPLTNTIIINCSTLTFQKLLSSDVVQWADQQQKPVEELMLGFVDYSANNISAIQNAFPNLNGDNIVLSVKEQMFDTADIDFKGRIIPSAYSAASISSHASLIATITSGGGNAWYNTKGAAWKSKISSASFLNLLPEPNSYYQTPILVQNHSYGTIIESYYGAEAAAYDASVIANPLVVHLFSAGNSGSSFATTGTYANINGYANLTGNFKQAKNIITVGHTDSTDVVLSPSSKGPAFDGRIKPELVAFGEDGSSGATALVSGVAAVLHHTYRNLNNNTNAQASLIKAVLLNSAEDVDAVGIDYKSGYGKLNATNAVRTLLQTHYFNETIADKQQKQFTITVPTGIKKLKVTLVWTDPAAQPGTVKALVNDLDLELKHVASGSLFLPWVLNPTPSVTTIEELPVRKKDTLNVVEQITLDNPTAGDYQFFVKGSSIPQGAQAFSIAYQLDTLNKFAWYFPTSSDYLFSANSHILRFQSSYANNTGAIEYSLDKGITWQNITQSADLQKGYYKWITPNVYSEALLAFTVNGTRYISDTFTISKRLLPAVGFNCADSVLLTWPKINEASSYRITSLGTNYMEQIRIVTDTSFLFSKASSPSKYYSITPLLRNNAAMPSYTFNYETQGTDCYVKTFLAELTVNNSVLLSFVLGTDYMVQKIRFEKLSATGFIPLNEQNLQNSLQFIFNDQFLINGSNAYRVAITLVDGRVLYSNTGTVYFTSPKTITVYPNPVRLNEPLQVLSNTRDEYIFQLFDLSGKLVLSEKLKSFPQLINIQKLQKGFYIYRATGNSGHTASGKLILH</sequence>
<dbReference type="PANTHER" id="PTHR43399">
    <property type="entry name" value="SUBTILISIN-RELATED"/>
    <property type="match status" value="1"/>
</dbReference>
<dbReference type="InterPro" id="IPR051048">
    <property type="entry name" value="Peptidase_S8/S53_subtilisin"/>
</dbReference>
<accession>A0A4Q1CFL0</accession>
<dbReference type="InterPro" id="IPR008979">
    <property type="entry name" value="Galactose-bd-like_sf"/>
</dbReference>
<dbReference type="AlphaFoldDB" id="A0A4Q1CFL0"/>
<evidence type="ECO:0000259" key="2">
    <source>
        <dbReference type="Pfam" id="PF00082"/>
    </source>
</evidence>
<dbReference type="SUPFAM" id="SSF52743">
    <property type="entry name" value="Subtilisin-like"/>
    <property type="match status" value="1"/>
</dbReference>
<name>A0A4Q1CFL0_9BACT</name>
<proteinExistence type="inferred from homology"/>
<dbReference type="InterPro" id="IPR026444">
    <property type="entry name" value="Secre_tail"/>
</dbReference>
<dbReference type="Proteomes" id="UP000290204">
    <property type="component" value="Unassembled WGS sequence"/>
</dbReference>
<comment type="similarity">
    <text evidence="1">Belongs to the peptidase S8 family.</text>
</comment>
<dbReference type="Pfam" id="PF18962">
    <property type="entry name" value="Por_Secre_tail"/>
    <property type="match status" value="1"/>
</dbReference>
<dbReference type="EMBL" id="SDHW01000005">
    <property type="protein sequence ID" value="RXK58806.1"/>
    <property type="molecule type" value="Genomic_DNA"/>
</dbReference>
<dbReference type="InterPro" id="IPR000209">
    <property type="entry name" value="Peptidase_S8/S53_dom"/>
</dbReference>
<feature type="domain" description="Peptidase S8/S53" evidence="2">
    <location>
        <begin position="151"/>
        <end position="395"/>
    </location>
</feature>
<dbReference type="PANTHER" id="PTHR43399:SF4">
    <property type="entry name" value="CELL WALL-ASSOCIATED PROTEASE"/>
    <property type="match status" value="1"/>
</dbReference>
<feature type="domain" description="Secretion system C-terminal sorting" evidence="3">
    <location>
        <begin position="810"/>
        <end position="882"/>
    </location>
</feature>
<dbReference type="NCBIfam" id="TIGR04183">
    <property type="entry name" value="Por_Secre_tail"/>
    <property type="match status" value="1"/>
</dbReference>
<dbReference type="GO" id="GO:0004252">
    <property type="term" value="F:serine-type endopeptidase activity"/>
    <property type="evidence" value="ECO:0007669"/>
    <property type="project" value="InterPro"/>
</dbReference>
<reference evidence="4 5" key="1">
    <citation type="submission" date="2019-01" db="EMBL/GenBank/DDBJ databases">
        <title>Lacibacter sp. strain TTM-7.</title>
        <authorList>
            <person name="Chen W.-M."/>
        </authorList>
    </citation>
    <scope>NUCLEOTIDE SEQUENCE [LARGE SCALE GENOMIC DNA]</scope>
    <source>
        <strain evidence="4 5">TTM-7</strain>
    </source>
</reference>
<evidence type="ECO:0000256" key="1">
    <source>
        <dbReference type="ARBA" id="ARBA00011073"/>
    </source>
</evidence>
<gene>
    <name evidence="4" type="ORF">ESA94_15560</name>
</gene>
<dbReference type="Gene3D" id="2.60.120.380">
    <property type="match status" value="1"/>
</dbReference>